<sequence>MSSTKDQRSNTGTSVDVSALLAVNMSAFGLLISCDTGSAVTESLWVSSSDSYGLESLSELSRPRRIGVGGLCRRLLNSRHSRLGIAIDSAGLSSVCYTSGSSNMLIVLIKGIMTSSGSLTFTWKKIQSVPGGDHKIRAEDYANSRIVVHDSQIENVNLFPAQSNIDRGSASCRGLSFCYSLDFHASSVS</sequence>
<protein>
    <submittedName>
        <fullName evidence="1">Unnamed protein product</fullName>
    </submittedName>
</protein>
<evidence type="ECO:0000313" key="1">
    <source>
        <dbReference type="EMBL" id="GMF41026.1"/>
    </source>
</evidence>
<dbReference type="PROSITE" id="PS51257">
    <property type="entry name" value="PROKAR_LIPOPROTEIN"/>
    <property type="match status" value="1"/>
</dbReference>
<proteinExistence type="predicted"/>
<comment type="caution">
    <text evidence="1">The sequence shown here is derived from an EMBL/GenBank/DDBJ whole genome shotgun (WGS) entry which is preliminary data.</text>
</comment>
<accession>A0A9W7CUJ0</accession>
<dbReference type="AlphaFoldDB" id="A0A9W7CUJ0"/>
<name>A0A9W7CUJ0_9STRA</name>
<keyword evidence="2" id="KW-1185">Reference proteome</keyword>
<reference evidence="1" key="1">
    <citation type="submission" date="2023-04" db="EMBL/GenBank/DDBJ databases">
        <title>Phytophthora fragariaefolia NBRC 109709.</title>
        <authorList>
            <person name="Ichikawa N."/>
            <person name="Sato H."/>
            <person name="Tonouchi N."/>
        </authorList>
    </citation>
    <scope>NUCLEOTIDE SEQUENCE</scope>
    <source>
        <strain evidence="1">NBRC 109709</strain>
    </source>
</reference>
<dbReference type="EMBL" id="BSXT01001299">
    <property type="protein sequence ID" value="GMF41026.1"/>
    <property type="molecule type" value="Genomic_DNA"/>
</dbReference>
<evidence type="ECO:0000313" key="2">
    <source>
        <dbReference type="Proteomes" id="UP001165121"/>
    </source>
</evidence>
<gene>
    <name evidence="1" type="ORF">Pfra01_001281000</name>
</gene>
<organism evidence="1 2">
    <name type="scientific">Phytophthora fragariaefolia</name>
    <dbReference type="NCBI Taxonomy" id="1490495"/>
    <lineage>
        <taxon>Eukaryota</taxon>
        <taxon>Sar</taxon>
        <taxon>Stramenopiles</taxon>
        <taxon>Oomycota</taxon>
        <taxon>Peronosporomycetes</taxon>
        <taxon>Peronosporales</taxon>
        <taxon>Peronosporaceae</taxon>
        <taxon>Phytophthora</taxon>
    </lineage>
</organism>
<dbReference type="Proteomes" id="UP001165121">
    <property type="component" value="Unassembled WGS sequence"/>
</dbReference>